<feature type="domain" description="MAM" evidence="3">
    <location>
        <begin position="323"/>
        <end position="482"/>
    </location>
</feature>
<accession>A0A9D3LY64</accession>
<sequence length="671" mass="74707">MLQVLFLSLHFVVGGAQTLPGSCRFENGTCGYVSDPSLSKWALNQDGGFIAVDGPLTEGRERAVLVSPELEMSDWSCVRLVYQITGSGSLHFHLRPEGGTFDQTLWTADQPSDSWLVASIDLWNTSASHKMVVEGRLGRGANNSVSIFEIRIVPGYCIECNFEDPHMCGYRNQWNPSVNWYIGKPNKDTQPNLSTWTGHYMYVDSTYAGKPQEVARLVSPMTTAPLSGCLSFYYLQNRDGGSEFSVFTRDVLGQGEEIWRPGNYHTANWTLVQLDLKAPYPLEVVFEAAFNNASGGRVALDNISFSAEFCNAETEPTFDPSVANCDFESGFCGYQQAQTGWSLWKRVSIKPNLYRTGDHTTGAGWFLLANTRFSSRSGYMSRLIGPRVPARLKYCLRFYYALAGFRKTDSVLAVYAFHKDSHTQEKLWTSSGTTRDVWTEVDVTFQRPEAVTVLFVSVCKNFWDCGSVALDDISMTLGDCYLPSGSFLSISGQCDFERGDCGYTQEKAVDTVDWVLARGPTPTSFTGPMGDHTTGMGHYMYLEASPMLAGQNARLASGDLRGSRSPQCLHFHYHMFGSGIGRLNVYLRQEGHDQEEVLWSRHGEQSVSWLRAEVDYKCDRKHQIVFEAVRGTSIRSDIAIDDIMFTKGPCKAAGHTASQAGFSANFNDIEH</sequence>
<dbReference type="PANTHER" id="PTHR23282">
    <property type="entry name" value="APICAL ENDOSOMAL GLYCOPROTEIN PRECURSOR"/>
    <property type="match status" value="1"/>
</dbReference>
<dbReference type="Gene3D" id="2.60.120.200">
    <property type="match status" value="4"/>
</dbReference>
<dbReference type="PROSITE" id="PS50060">
    <property type="entry name" value="MAM_2"/>
    <property type="match status" value="4"/>
</dbReference>
<name>A0A9D3LY64_ANGAN</name>
<feature type="domain" description="MAM" evidence="3">
    <location>
        <begin position="158"/>
        <end position="312"/>
    </location>
</feature>
<evidence type="ECO:0000313" key="4">
    <source>
        <dbReference type="EMBL" id="KAG5834818.1"/>
    </source>
</evidence>
<dbReference type="InterPro" id="IPR051560">
    <property type="entry name" value="MAM_domain-containing"/>
</dbReference>
<organism evidence="4 5">
    <name type="scientific">Anguilla anguilla</name>
    <name type="common">European freshwater eel</name>
    <name type="synonym">Muraena anguilla</name>
    <dbReference type="NCBI Taxonomy" id="7936"/>
    <lineage>
        <taxon>Eukaryota</taxon>
        <taxon>Metazoa</taxon>
        <taxon>Chordata</taxon>
        <taxon>Craniata</taxon>
        <taxon>Vertebrata</taxon>
        <taxon>Euteleostomi</taxon>
        <taxon>Actinopterygii</taxon>
        <taxon>Neopterygii</taxon>
        <taxon>Teleostei</taxon>
        <taxon>Anguilliformes</taxon>
        <taxon>Anguillidae</taxon>
        <taxon>Anguilla</taxon>
    </lineage>
</organism>
<dbReference type="SUPFAM" id="SSF49899">
    <property type="entry name" value="Concanavalin A-like lectins/glucanases"/>
    <property type="match status" value="4"/>
</dbReference>
<evidence type="ECO:0000256" key="2">
    <source>
        <dbReference type="SAM" id="SignalP"/>
    </source>
</evidence>
<gene>
    <name evidence="4" type="ORF">ANANG_G00265630</name>
</gene>
<dbReference type="CDD" id="cd06263">
    <property type="entry name" value="MAM"/>
    <property type="match status" value="3"/>
</dbReference>
<proteinExistence type="predicted"/>
<dbReference type="SMART" id="SM00137">
    <property type="entry name" value="MAM"/>
    <property type="match status" value="4"/>
</dbReference>
<keyword evidence="2" id="KW-0732">Signal</keyword>
<evidence type="ECO:0000256" key="1">
    <source>
        <dbReference type="ARBA" id="ARBA00022737"/>
    </source>
</evidence>
<protein>
    <recommendedName>
        <fullName evidence="3">MAM domain-containing protein</fullName>
    </recommendedName>
</protein>
<dbReference type="AlphaFoldDB" id="A0A9D3LY64"/>
<evidence type="ECO:0000313" key="5">
    <source>
        <dbReference type="Proteomes" id="UP001044222"/>
    </source>
</evidence>
<keyword evidence="5" id="KW-1185">Reference proteome</keyword>
<dbReference type="GO" id="GO:0016020">
    <property type="term" value="C:membrane"/>
    <property type="evidence" value="ECO:0007669"/>
    <property type="project" value="InterPro"/>
</dbReference>
<dbReference type="Pfam" id="PF00629">
    <property type="entry name" value="MAM"/>
    <property type="match status" value="4"/>
</dbReference>
<comment type="caution">
    <text evidence="4">The sequence shown here is derived from an EMBL/GenBank/DDBJ whole genome shotgun (WGS) entry which is preliminary data.</text>
</comment>
<reference evidence="4" key="1">
    <citation type="submission" date="2021-01" db="EMBL/GenBank/DDBJ databases">
        <title>A chromosome-scale assembly of European eel, Anguilla anguilla.</title>
        <authorList>
            <person name="Henkel C."/>
            <person name="Jong-Raadsen S.A."/>
            <person name="Dufour S."/>
            <person name="Weltzien F.-A."/>
            <person name="Palstra A.P."/>
            <person name="Pelster B."/>
            <person name="Spaink H.P."/>
            <person name="Van Den Thillart G.E."/>
            <person name="Jansen H."/>
            <person name="Zahm M."/>
            <person name="Klopp C."/>
            <person name="Cedric C."/>
            <person name="Louis A."/>
            <person name="Berthelot C."/>
            <person name="Parey E."/>
            <person name="Roest Crollius H."/>
            <person name="Montfort J."/>
            <person name="Robinson-Rechavi M."/>
            <person name="Bucao C."/>
            <person name="Bouchez O."/>
            <person name="Gislard M."/>
            <person name="Lluch J."/>
            <person name="Milhes M."/>
            <person name="Lampietro C."/>
            <person name="Lopez Roques C."/>
            <person name="Donnadieu C."/>
            <person name="Braasch I."/>
            <person name="Desvignes T."/>
            <person name="Postlethwait J."/>
            <person name="Bobe J."/>
            <person name="Guiguen Y."/>
            <person name="Dirks R."/>
        </authorList>
    </citation>
    <scope>NUCLEOTIDE SEQUENCE</scope>
    <source>
        <strain evidence="4">Tag_6206</strain>
        <tissue evidence="4">Liver</tissue>
    </source>
</reference>
<dbReference type="InterPro" id="IPR013320">
    <property type="entry name" value="ConA-like_dom_sf"/>
</dbReference>
<dbReference type="PROSITE" id="PS00740">
    <property type="entry name" value="MAM_1"/>
    <property type="match status" value="2"/>
</dbReference>
<dbReference type="FunFam" id="2.60.120.200:FF:000128">
    <property type="entry name" value="enteropeptidase isoform X2"/>
    <property type="match status" value="1"/>
</dbReference>
<dbReference type="EMBL" id="JAFIRN010000015">
    <property type="protein sequence ID" value="KAG5834818.1"/>
    <property type="molecule type" value="Genomic_DNA"/>
</dbReference>
<dbReference type="InterPro" id="IPR000998">
    <property type="entry name" value="MAM_dom"/>
</dbReference>
<keyword evidence="1" id="KW-0677">Repeat</keyword>
<evidence type="ECO:0000259" key="3">
    <source>
        <dbReference type="PROSITE" id="PS50060"/>
    </source>
</evidence>
<feature type="domain" description="MAM" evidence="3">
    <location>
        <begin position="492"/>
        <end position="652"/>
    </location>
</feature>
<feature type="domain" description="MAM" evidence="3">
    <location>
        <begin position="21"/>
        <end position="159"/>
    </location>
</feature>
<dbReference type="Proteomes" id="UP001044222">
    <property type="component" value="Chromosome 15"/>
</dbReference>
<dbReference type="PANTHER" id="PTHR23282:SF101">
    <property type="entry name" value="MAM DOMAIN-CONTAINING PROTEIN"/>
    <property type="match status" value="1"/>
</dbReference>
<feature type="signal peptide" evidence="2">
    <location>
        <begin position="1"/>
        <end position="16"/>
    </location>
</feature>
<feature type="chain" id="PRO_5039644382" description="MAM domain-containing protein" evidence="2">
    <location>
        <begin position="17"/>
        <end position="671"/>
    </location>
</feature>